<evidence type="ECO:0000313" key="2">
    <source>
        <dbReference type="Ensembl" id="ENSCCRP00010074857.1"/>
    </source>
</evidence>
<keyword evidence="3" id="KW-1185">Reference proteome</keyword>
<dbReference type="InterPro" id="IPR037239">
    <property type="entry name" value="OSBP_sf"/>
</dbReference>
<dbReference type="InterPro" id="IPR000648">
    <property type="entry name" value="Oxysterol-bd"/>
</dbReference>
<evidence type="ECO:0000256" key="1">
    <source>
        <dbReference type="SAM" id="MobiDB-lite"/>
    </source>
</evidence>
<dbReference type="PANTHER" id="PTHR10972:SF53">
    <property type="entry name" value="OXYSTEROL-BINDING PROTEIN-RELATED PROTEIN 1"/>
    <property type="match status" value="1"/>
</dbReference>
<name>A0A8C1MAK9_CYPCA</name>
<sequence length="205" mass="23589">MPVIFNEPLSFLQRLIEYMEHTYLIHKASFSILLLQLHEFVYHSNTPTAKTLSCVYSSYCMRGQEEFLHVNSATFQPQEIIVSLLSLEKNKLHKVEGYILDKRICALYGKWTECLYSVDPATFDAHRKSDTKRSVKDRKGSTQVTSNNADEEPDEMPPPEAETVQVIPESELNWRISSRPDNSGKVCRIYQHLSSHSCSYDVIVL</sequence>
<dbReference type="GO" id="GO:0015485">
    <property type="term" value="F:cholesterol binding"/>
    <property type="evidence" value="ECO:0007669"/>
    <property type="project" value="TreeGrafter"/>
</dbReference>
<dbReference type="SUPFAM" id="SSF144000">
    <property type="entry name" value="Oxysterol-binding protein-like"/>
    <property type="match status" value="1"/>
</dbReference>
<reference evidence="2" key="1">
    <citation type="submission" date="2025-08" db="UniProtKB">
        <authorList>
            <consortium name="Ensembl"/>
        </authorList>
    </citation>
    <scope>IDENTIFICATION</scope>
</reference>
<dbReference type="PANTHER" id="PTHR10972">
    <property type="entry name" value="OXYSTEROL-BINDING PROTEIN-RELATED"/>
    <property type="match status" value="1"/>
</dbReference>
<feature type="compositionally biased region" description="Basic and acidic residues" evidence="1">
    <location>
        <begin position="127"/>
        <end position="140"/>
    </location>
</feature>
<protein>
    <submittedName>
        <fullName evidence="2">Uncharacterized protein</fullName>
    </submittedName>
</protein>
<dbReference type="GO" id="GO:0005829">
    <property type="term" value="C:cytosol"/>
    <property type="evidence" value="ECO:0007669"/>
    <property type="project" value="TreeGrafter"/>
</dbReference>
<dbReference type="GO" id="GO:0005886">
    <property type="term" value="C:plasma membrane"/>
    <property type="evidence" value="ECO:0007669"/>
    <property type="project" value="TreeGrafter"/>
</dbReference>
<dbReference type="AlphaFoldDB" id="A0A8C1MAK9"/>
<dbReference type="Ensembl" id="ENSCCRT00010082971.1">
    <property type="protein sequence ID" value="ENSCCRP00010074857.1"/>
    <property type="gene ID" value="ENSCCRG00010032665.1"/>
</dbReference>
<accession>A0A8C1MAK9</accession>
<dbReference type="Proteomes" id="UP000694427">
    <property type="component" value="Unplaced"/>
</dbReference>
<dbReference type="Pfam" id="PF01237">
    <property type="entry name" value="Oxysterol_BP"/>
    <property type="match status" value="1"/>
</dbReference>
<organism evidence="2 3">
    <name type="scientific">Cyprinus carpio</name>
    <name type="common">Common carp</name>
    <dbReference type="NCBI Taxonomy" id="7962"/>
    <lineage>
        <taxon>Eukaryota</taxon>
        <taxon>Metazoa</taxon>
        <taxon>Chordata</taxon>
        <taxon>Craniata</taxon>
        <taxon>Vertebrata</taxon>
        <taxon>Euteleostomi</taxon>
        <taxon>Actinopterygii</taxon>
        <taxon>Neopterygii</taxon>
        <taxon>Teleostei</taxon>
        <taxon>Ostariophysi</taxon>
        <taxon>Cypriniformes</taxon>
        <taxon>Cyprinidae</taxon>
        <taxon>Cyprininae</taxon>
        <taxon>Cyprinus</taxon>
    </lineage>
</organism>
<evidence type="ECO:0000313" key="3">
    <source>
        <dbReference type="Proteomes" id="UP000694427"/>
    </source>
</evidence>
<reference evidence="2" key="2">
    <citation type="submission" date="2025-09" db="UniProtKB">
        <authorList>
            <consortium name="Ensembl"/>
        </authorList>
    </citation>
    <scope>IDENTIFICATION</scope>
</reference>
<dbReference type="GO" id="GO:0097038">
    <property type="term" value="C:perinuclear endoplasmic reticulum"/>
    <property type="evidence" value="ECO:0007669"/>
    <property type="project" value="TreeGrafter"/>
</dbReference>
<feature type="region of interest" description="Disordered" evidence="1">
    <location>
        <begin position="127"/>
        <end position="160"/>
    </location>
</feature>
<proteinExistence type="predicted"/>